<evidence type="ECO:0000256" key="1">
    <source>
        <dbReference type="ARBA" id="ARBA00022741"/>
    </source>
</evidence>
<organism evidence="4 5">
    <name type="scientific">Funneliformis geosporum</name>
    <dbReference type="NCBI Taxonomy" id="1117311"/>
    <lineage>
        <taxon>Eukaryota</taxon>
        <taxon>Fungi</taxon>
        <taxon>Fungi incertae sedis</taxon>
        <taxon>Mucoromycota</taxon>
        <taxon>Glomeromycotina</taxon>
        <taxon>Glomeromycetes</taxon>
        <taxon>Glomerales</taxon>
        <taxon>Glomeraceae</taxon>
        <taxon>Funneliformis</taxon>
    </lineage>
</organism>
<keyword evidence="5" id="KW-1185">Reference proteome</keyword>
<name>A0A9W4T293_9GLOM</name>
<reference evidence="4" key="1">
    <citation type="submission" date="2022-08" db="EMBL/GenBank/DDBJ databases">
        <authorList>
            <person name="Kallberg Y."/>
            <person name="Tangrot J."/>
            <person name="Rosling A."/>
        </authorList>
    </citation>
    <scope>NUCLEOTIDE SEQUENCE</scope>
    <source>
        <strain evidence="4">Wild A</strain>
    </source>
</reference>
<dbReference type="Proteomes" id="UP001153678">
    <property type="component" value="Unassembled WGS sequence"/>
</dbReference>
<feature type="non-terminal residue" evidence="4">
    <location>
        <position position="254"/>
    </location>
</feature>
<dbReference type="EMBL" id="CAMKVN010006451">
    <property type="protein sequence ID" value="CAI2190296.1"/>
    <property type="molecule type" value="Genomic_DNA"/>
</dbReference>
<dbReference type="GO" id="GO:0000796">
    <property type="term" value="C:condensin complex"/>
    <property type="evidence" value="ECO:0007669"/>
    <property type="project" value="TreeGrafter"/>
</dbReference>
<keyword evidence="1" id="KW-0547">Nucleotide-binding</keyword>
<evidence type="ECO:0000256" key="2">
    <source>
        <dbReference type="ARBA" id="ARBA00022840"/>
    </source>
</evidence>
<dbReference type="PANTHER" id="PTHR18937">
    <property type="entry name" value="STRUCTURAL MAINTENANCE OF CHROMOSOMES SMC FAMILY MEMBER"/>
    <property type="match status" value="1"/>
</dbReference>
<keyword evidence="3" id="KW-0539">Nucleus</keyword>
<dbReference type="GO" id="GO:0007076">
    <property type="term" value="P:mitotic chromosome condensation"/>
    <property type="evidence" value="ECO:0007669"/>
    <property type="project" value="TreeGrafter"/>
</dbReference>
<gene>
    <name evidence="4" type="ORF">FWILDA_LOCUS14505</name>
</gene>
<dbReference type="SUPFAM" id="SSF75553">
    <property type="entry name" value="Smc hinge domain"/>
    <property type="match status" value="1"/>
</dbReference>
<evidence type="ECO:0000313" key="4">
    <source>
        <dbReference type="EMBL" id="CAI2190296.1"/>
    </source>
</evidence>
<evidence type="ECO:0000313" key="5">
    <source>
        <dbReference type="Proteomes" id="UP001153678"/>
    </source>
</evidence>
<dbReference type="AlphaFoldDB" id="A0A9W4T293"/>
<keyword evidence="2" id="KW-0067">ATP-binding</keyword>
<comment type="caution">
    <text evidence="4">The sequence shown here is derived from an EMBL/GenBank/DDBJ whole genome shotgun (WGS) entry which is preliminary data.</text>
</comment>
<dbReference type="Gene3D" id="1.20.1060.20">
    <property type="match status" value="1"/>
</dbReference>
<dbReference type="OrthoDB" id="5575062at2759"/>
<dbReference type="GO" id="GO:0005524">
    <property type="term" value="F:ATP binding"/>
    <property type="evidence" value="ECO:0007669"/>
    <property type="project" value="UniProtKB-KW"/>
</dbReference>
<protein>
    <submittedName>
        <fullName evidence="4">9677_t:CDS:1</fullName>
    </submittedName>
</protein>
<evidence type="ECO:0000256" key="3">
    <source>
        <dbReference type="ARBA" id="ARBA00023242"/>
    </source>
</evidence>
<accession>A0A9W4T293</accession>
<proteinExistence type="predicted"/>
<dbReference type="PANTHER" id="PTHR18937:SF172">
    <property type="entry name" value="STRUCTURAL MAINTENANCE OF CHROMOSOMES PROTEIN"/>
    <property type="match status" value="1"/>
</dbReference>
<sequence>DRLGLGVIDNKYDVAISTACPALNNIVVDSIELGQTCVEHLRKSNLVTLDGELIDKSCTMSGGSTQFELSKLEMYADACVKVLPIMKENSRVTMIPGVWDNFEHKLIILHELDRLKRQPSKIEEEIKILQDKILEIGSDKLRAQKFLAKNERELKIENFTKDIQQKAIVARSICIKADEAKSWLFLDDCSWENAELECCDSMDPFSEGVILCYAAEKELEKYFEFIWWRKVFALHHFKSTLINVMDEIDAAWIS</sequence>
<dbReference type="InterPro" id="IPR036277">
    <property type="entry name" value="SMC_hinge_sf"/>
</dbReference>